<dbReference type="Proteomes" id="UP001324287">
    <property type="component" value="Chromosome"/>
</dbReference>
<dbReference type="EMBL" id="CP141261">
    <property type="protein sequence ID" value="WRL65050.1"/>
    <property type="molecule type" value="Genomic_DNA"/>
</dbReference>
<accession>A0ABZ1B7N7</accession>
<evidence type="ECO:0000313" key="1">
    <source>
        <dbReference type="EMBL" id="WRL65050.1"/>
    </source>
</evidence>
<evidence type="ECO:0000313" key="2">
    <source>
        <dbReference type="Proteomes" id="UP001324287"/>
    </source>
</evidence>
<reference evidence="1 2" key="1">
    <citation type="submission" date="2023-12" db="EMBL/GenBank/DDBJ databases">
        <title>Blastococcus brunescens sp. nov., an actonobacterium isolated from sandstone collected in sahara desert.</title>
        <authorList>
            <person name="Gtari M."/>
            <person name="Ghodhbane F."/>
        </authorList>
    </citation>
    <scope>NUCLEOTIDE SEQUENCE [LARGE SCALE GENOMIC DNA]</scope>
    <source>
        <strain evidence="1 2">BMG 8361</strain>
    </source>
</reference>
<protein>
    <submittedName>
        <fullName evidence="1">Uncharacterized protein</fullName>
    </submittedName>
</protein>
<dbReference type="RefSeq" id="WP_324276374.1">
    <property type="nucleotide sequence ID" value="NZ_CP141261.1"/>
</dbReference>
<keyword evidence="2" id="KW-1185">Reference proteome</keyword>
<proteinExistence type="predicted"/>
<sequence>MLDPITLPEREDADAKAWFYLDHRQDIEIWAALRDDAAQLLNRYLVDLAPTFEKLAVEIDAEPEFSDELESGQWPTLGLRRATWHHHGVADLSVVLEWERPRLLKPGRNTWPFVAVRLPRSQEDPQRRRQVTEAVAPVHAQLKGGRKEIVWPYYRYVLPPTGAPALDPAAYLTGLVASFRELWDVAAPALDALHR</sequence>
<gene>
    <name evidence="1" type="ORF">U6N30_04930</name>
</gene>
<organism evidence="1 2">
    <name type="scientific">Blastococcus brunescens</name>
    <dbReference type="NCBI Taxonomy" id="1564165"/>
    <lineage>
        <taxon>Bacteria</taxon>
        <taxon>Bacillati</taxon>
        <taxon>Actinomycetota</taxon>
        <taxon>Actinomycetes</taxon>
        <taxon>Geodermatophilales</taxon>
        <taxon>Geodermatophilaceae</taxon>
        <taxon>Blastococcus</taxon>
    </lineage>
</organism>
<name>A0ABZ1B7N7_9ACTN</name>